<evidence type="ECO:0000256" key="5">
    <source>
        <dbReference type="RuleBase" id="RU004384"/>
    </source>
</evidence>
<keyword evidence="5" id="KW-0072">Autophagy</keyword>
<proteinExistence type="inferred from homology"/>
<evidence type="ECO:0000313" key="7">
    <source>
        <dbReference type="EMBL" id="KAK1336834.1"/>
    </source>
</evidence>
<feature type="region of interest" description="Disordered" evidence="6">
    <location>
        <begin position="261"/>
        <end position="299"/>
    </location>
</feature>
<evidence type="ECO:0000256" key="3">
    <source>
        <dbReference type="ARBA" id="ARBA00023136"/>
    </source>
</evidence>
<dbReference type="EMBL" id="JAULJE010000012">
    <property type="protein sequence ID" value="KAK1336834.1"/>
    <property type="molecule type" value="Genomic_DNA"/>
</dbReference>
<dbReference type="InterPro" id="IPR029071">
    <property type="entry name" value="Ubiquitin-like_domsf"/>
</dbReference>
<protein>
    <submittedName>
        <fullName evidence="7">Uncharacterized protein</fullName>
    </submittedName>
</protein>
<keyword evidence="8" id="KW-1185">Reference proteome</keyword>
<dbReference type="PANTHER" id="PTHR10969">
    <property type="entry name" value="MICROTUBULE-ASSOCIATED PROTEINS 1A/1B LIGHT CHAIN 3-RELATED"/>
    <property type="match status" value="1"/>
</dbReference>
<comment type="caution">
    <text evidence="7">The sequence shown here is derived from an EMBL/GenBank/DDBJ whole genome shotgun (WGS) entry which is preliminary data.</text>
</comment>
<evidence type="ECO:0000256" key="4">
    <source>
        <dbReference type="ARBA" id="ARBA00023288"/>
    </source>
</evidence>
<feature type="compositionally biased region" description="Basic and acidic residues" evidence="6">
    <location>
        <begin position="269"/>
        <end position="288"/>
    </location>
</feature>
<evidence type="ECO:0000256" key="1">
    <source>
        <dbReference type="ARBA" id="ARBA00004370"/>
    </source>
</evidence>
<dbReference type="SUPFAM" id="SSF54236">
    <property type="entry name" value="Ubiquitin-like"/>
    <property type="match status" value="1"/>
</dbReference>
<dbReference type="Proteomes" id="UP001177744">
    <property type="component" value="Unassembled WGS sequence"/>
</dbReference>
<dbReference type="Gene3D" id="3.10.20.90">
    <property type="entry name" value="Phosphatidylinositol 3-kinase Catalytic Subunit, Chain A, domain 1"/>
    <property type="match status" value="1"/>
</dbReference>
<reference evidence="7" key="1">
    <citation type="submission" date="2023-06" db="EMBL/GenBank/DDBJ databases">
        <title>Reference genome for the Northern bat (Eptesicus nilssonii), a most northern bat species.</title>
        <authorList>
            <person name="Laine V.N."/>
            <person name="Pulliainen A.T."/>
            <person name="Lilley T.M."/>
        </authorList>
    </citation>
    <scope>NUCLEOTIDE SEQUENCE</scope>
    <source>
        <strain evidence="7">BLF_Eptnil</strain>
        <tissue evidence="7">Kidney</tissue>
    </source>
</reference>
<keyword evidence="4" id="KW-0449">Lipoprotein</keyword>
<dbReference type="AlphaFoldDB" id="A0AA40HT28"/>
<dbReference type="GO" id="GO:0006914">
    <property type="term" value="P:autophagy"/>
    <property type="evidence" value="ECO:0007669"/>
    <property type="project" value="UniProtKB-KW"/>
</dbReference>
<evidence type="ECO:0000256" key="2">
    <source>
        <dbReference type="ARBA" id="ARBA00007293"/>
    </source>
</evidence>
<dbReference type="GO" id="GO:0016020">
    <property type="term" value="C:membrane"/>
    <property type="evidence" value="ECO:0007669"/>
    <property type="project" value="UniProtKB-SubCell"/>
</dbReference>
<dbReference type="InterPro" id="IPR004241">
    <property type="entry name" value="Atg8-like"/>
</dbReference>
<gene>
    <name evidence="7" type="ORF">QTO34_002869</name>
</gene>
<organism evidence="7 8">
    <name type="scientific">Cnephaeus nilssonii</name>
    <name type="common">Northern bat</name>
    <name type="synonym">Eptesicus nilssonii</name>
    <dbReference type="NCBI Taxonomy" id="3371016"/>
    <lineage>
        <taxon>Eukaryota</taxon>
        <taxon>Metazoa</taxon>
        <taxon>Chordata</taxon>
        <taxon>Craniata</taxon>
        <taxon>Vertebrata</taxon>
        <taxon>Euteleostomi</taxon>
        <taxon>Mammalia</taxon>
        <taxon>Eutheria</taxon>
        <taxon>Laurasiatheria</taxon>
        <taxon>Chiroptera</taxon>
        <taxon>Yangochiroptera</taxon>
        <taxon>Vespertilionidae</taxon>
        <taxon>Cnephaeus</taxon>
    </lineage>
</organism>
<comment type="subcellular location">
    <subcellularLocation>
        <location evidence="1">Membrane</location>
    </subcellularLocation>
</comment>
<accession>A0AA40HT28</accession>
<name>A0AA40HT28_CNENI</name>
<evidence type="ECO:0000256" key="6">
    <source>
        <dbReference type="SAM" id="MobiDB-lite"/>
    </source>
</evidence>
<dbReference type="Pfam" id="PF02991">
    <property type="entry name" value="ATG8"/>
    <property type="match status" value="1"/>
</dbReference>
<comment type="similarity">
    <text evidence="2 5">Belongs to the ATG8 family.</text>
</comment>
<sequence>MGEPEPALLATAAHAEGLFPGHCSLREELWPSTRGAATWDYGSTPGSTAASEMCADPAIAHQSSQNKIAFPLLDIPVTILTSYHSSALWPDDMEAESQRHPRFQSPPPLLLRRWWLVLRAPCPPAGKQMFREDHALAHRCVESAEIEKHPQWVPVIVGKVSGSQRVDIDKRKDLVPSDLSVARSTWIVRTGVQLPSEKAVFLVDKTVPQSSLTVCGPHVRGWPECSCTKHLSIHPTPEIEKASKGYAKNTAGVGSRRQSTEHGWCWPWRDGEAGERGHQTKAGREDGPRPAPVPTTASWPTVPFKVHEFVHWTSIQEPSGAGGDTVIRGSRCPHHTSAAATAGSANLGRLWLPEPQEALGGWAATIQGFPALRASPGWLGG</sequence>
<evidence type="ECO:0000313" key="8">
    <source>
        <dbReference type="Proteomes" id="UP001177744"/>
    </source>
</evidence>
<keyword evidence="3" id="KW-0472">Membrane</keyword>